<dbReference type="PANTHER" id="PTHR42085">
    <property type="entry name" value="F-BOX DOMAIN-CONTAINING PROTEIN"/>
    <property type="match status" value="1"/>
</dbReference>
<evidence type="ECO:0000313" key="1">
    <source>
        <dbReference type="EMBL" id="KIX92520.1"/>
    </source>
</evidence>
<gene>
    <name evidence="1" type="ORF">Z520_11840</name>
</gene>
<evidence type="ECO:0008006" key="3">
    <source>
        <dbReference type="Google" id="ProtNLM"/>
    </source>
</evidence>
<proteinExistence type="predicted"/>
<dbReference type="RefSeq" id="XP_016626643.1">
    <property type="nucleotide sequence ID" value="XM_016782328.1"/>
</dbReference>
<accession>A0A0D2GSS5</accession>
<dbReference type="STRING" id="1442371.A0A0D2GSS5"/>
<dbReference type="Proteomes" id="UP000053411">
    <property type="component" value="Unassembled WGS sequence"/>
</dbReference>
<dbReference type="PANTHER" id="PTHR42085:SF1">
    <property type="entry name" value="F-BOX DOMAIN-CONTAINING PROTEIN"/>
    <property type="match status" value="1"/>
</dbReference>
<name>A0A0D2GSS5_9EURO</name>
<evidence type="ECO:0000313" key="2">
    <source>
        <dbReference type="Proteomes" id="UP000053411"/>
    </source>
</evidence>
<dbReference type="VEuPathDB" id="FungiDB:Z520_11840"/>
<protein>
    <recommendedName>
        <fullName evidence="3">F-box domain-containing protein</fullName>
    </recommendedName>
</protein>
<dbReference type="AlphaFoldDB" id="A0A0D2GSS5"/>
<sequence length="334" mass="39362">MDAVPRTRCISTDDSMEGATENDQRGSRLFTLPAEIRASIFELALTSYDDPAKPYRADRKYYRPGYHHHQKIDCSLLLTCRRTYREARLLPISVNEHVFWLFNGPWKFIPGNNRNTARWTYWYVNLTEDQKSAVQTVHIFTQQCYLEDLLVTDAWRFSFRTSCLHLTLRHADWWSWESPVGSSDCLGICPWRPHRTSYQEMLFEPLEPSLAYIRDRMGERTWGGAVCKIRGLRKLVMEFEIDEKKKSQLQVVAERAKHWIFPLAGEEFVLEWTGQLEESSWEGVRDLRDDYHFMREQPLQANLPRRKYYVVKMTWRAKTAARGGLFRTTAMSGA</sequence>
<dbReference type="EMBL" id="KN848104">
    <property type="protein sequence ID" value="KIX92520.1"/>
    <property type="molecule type" value="Genomic_DNA"/>
</dbReference>
<keyword evidence="2" id="KW-1185">Reference proteome</keyword>
<reference evidence="1 2" key="1">
    <citation type="submission" date="2015-01" db="EMBL/GenBank/DDBJ databases">
        <title>The Genome Sequence of Fonsecaea multimorphosa CBS 102226.</title>
        <authorList>
            <consortium name="The Broad Institute Genomics Platform"/>
            <person name="Cuomo C."/>
            <person name="de Hoog S."/>
            <person name="Gorbushina A."/>
            <person name="Stielow B."/>
            <person name="Teixiera M."/>
            <person name="Abouelleil A."/>
            <person name="Chapman S.B."/>
            <person name="Priest M."/>
            <person name="Young S.K."/>
            <person name="Wortman J."/>
            <person name="Nusbaum C."/>
            <person name="Birren B."/>
        </authorList>
    </citation>
    <scope>NUCLEOTIDE SEQUENCE [LARGE SCALE GENOMIC DNA]</scope>
    <source>
        <strain evidence="1 2">CBS 102226</strain>
    </source>
</reference>
<organism evidence="1 2">
    <name type="scientific">Fonsecaea multimorphosa CBS 102226</name>
    <dbReference type="NCBI Taxonomy" id="1442371"/>
    <lineage>
        <taxon>Eukaryota</taxon>
        <taxon>Fungi</taxon>
        <taxon>Dikarya</taxon>
        <taxon>Ascomycota</taxon>
        <taxon>Pezizomycotina</taxon>
        <taxon>Eurotiomycetes</taxon>
        <taxon>Chaetothyriomycetidae</taxon>
        <taxon>Chaetothyriales</taxon>
        <taxon>Herpotrichiellaceae</taxon>
        <taxon>Fonsecaea</taxon>
    </lineage>
</organism>
<dbReference type="InterPro" id="IPR038883">
    <property type="entry name" value="AN11006-like"/>
</dbReference>
<dbReference type="OrthoDB" id="288942at2759"/>
<dbReference type="GeneID" id="27717586"/>